<proteinExistence type="predicted"/>
<accession>A0A9N9SAD4</accession>
<feature type="compositionally biased region" description="Low complexity" evidence="1">
    <location>
        <begin position="60"/>
        <end position="86"/>
    </location>
</feature>
<gene>
    <name evidence="2" type="ORF">PHAECO_LOCUS153</name>
</gene>
<sequence>MGSSSDEKGLVSRNERSAQCLVDNVTISERDNEQSAQLLEDITMISGNQDRAIIEEPHHSNSFSSKHSNSSSSSSSASESDTSSSSEDCEDLINDKLYTPESDDSEEDSGKENNGVNQKDNDTLHLDTTNKPSTPNQDIPILTSPADKGVKHSSRSLADIHRDYVSKCREKNEPYGSYAIFQRVFTNEFNISFFVPKKDLCETCVAYENATNEEKQHLKDKYDLHLTEKKLSREEKKLDKENIKSNGIVAVYDLQAVMPIPKGDVSVFFCKSKLNVLNFTIYDLQTNNCECYVWDESNGHRGVNELGSCVQKYLQKKATITDCEVIFYSDNCLGQQKNKFIIHKFLIKGHTQNEGDSAHSLIERQVKRQLRGGPMYTPDAFIAAIRTAKKKGTPFTVNEMCYEDFYDLKQLASDIGPLTMTHLKLTEVKVMKVVLESPVSVYYKNSYNDEFQEAKIITKKK</sequence>
<dbReference type="EMBL" id="OU896707">
    <property type="protein sequence ID" value="CAG9812894.1"/>
    <property type="molecule type" value="Genomic_DNA"/>
</dbReference>
<feature type="compositionally biased region" description="Polar residues" evidence="1">
    <location>
        <begin position="126"/>
        <end position="137"/>
    </location>
</feature>
<name>A0A9N9SAD4_PHACE</name>
<feature type="region of interest" description="Disordered" evidence="1">
    <location>
        <begin position="49"/>
        <end position="156"/>
    </location>
</feature>
<dbReference type="PANTHER" id="PTHR10773">
    <property type="entry name" value="DNA-DIRECTED RNA POLYMERASES I, II, AND III SUBUNIT RPABC2"/>
    <property type="match status" value="1"/>
</dbReference>
<dbReference type="AlphaFoldDB" id="A0A9N9SAD4"/>
<dbReference type="OrthoDB" id="434783at2759"/>
<evidence type="ECO:0000313" key="3">
    <source>
        <dbReference type="Proteomes" id="UP001153737"/>
    </source>
</evidence>
<reference evidence="2" key="1">
    <citation type="submission" date="2022-01" db="EMBL/GenBank/DDBJ databases">
        <authorList>
            <person name="King R."/>
        </authorList>
    </citation>
    <scope>NUCLEOTIDE SEQUENCE</scope>
</reference>
<reference evidence="2" key="2">
    <citation type="submission" date="2022-10" db="EMBL/GenBank/DDBJ databases">
        <authorList>
            <consortium name="ENA_rothamsted_submissions"/>
            <consortium name="culmorum"/>
            <person name="King R."/>
        </authorList>
    </citation>
    <scope>NUCLEOTIDE SEQUENCE</scope>
</reference>
<organism evidence="2 3">
    <name type="scientific">Phaedon cochleariae</name>
    <name type="common">Mustard beetle</name>
    <dbReference type="NCBI Taxonomy" id="80249"/>
    <lineage>
        <taxon>Eukaryota</taxon>
        <taxon>Metazoa</taxon>
        <taxon>Ecdysozoa</taxon>
        <taxon>Arthropoda</taxon>
        <taxon>Hexapoda</taxon>
        <taxon>Insecta</taxon>
        <taxon>Pterygota</taxon>
        <taxon>Neoptera</taxon>
        <taxon>Endopterygota</taxon>
        <taxon>Coleoptera</taxon>
        <taxon>Polyphaga</taxon>
        <taxon>Cucujiformia</taxon>
        <taxon>Chrysomeloidea</taxon>
        <taxon>Chrysomelidae</taxon>
        <taxon>Chrysomelinae</taxon>
        <taxon>Chrysomelini</taxon>
        <taxon>Phaedon</taxon>
    </lineage>
</organism>
<evidence type="ECO:0000256" key="1">
    <source>
        <dbReference type="SAM" id="MobiDB-lite"/>
    </source>
</evidence>
<protein>
    <submittedName>
        <fullName evidence="2">Uncharacterized protein</fullName>
    </submittedName>
</protein>
<evidence type="ECO:0000313" key="2">
    <source>
        <dbReference type="EMBL" id="CAG9812894.1"/>
    </source>
</evidence>
<dbReference type="PANTHER" id="PTHR10773:SF19">
    <property type="match status" value="1"/>
</dbReference>
<dbReference type="Proteomes" id="UP001153737">
    <property type="component" value="Chromosome 1"/>
</dbReference>
<keyword evidence="3" id="KW-1185">Reference proteome</keyword>